<evidence type="ECO:0000313" key="3">
    <source>
        <dbReference type="EMBL" id="QZD94429.1"/>
    </source>
</evidence>
<dbReference type="EMBL" id="CP081294">
    <property type="protein sequence ID" value="QZD94429.1"/>
    <property type="molecule type" value="Genomic_DNA"/>
</dbReference>
<evidence type="ECO:0000256" key="1">
    <source>
        <dbReference type="SAM" id="MobiDB-lite"/>
    </source>
</evidence>
<dbReference type="InterPro" id="IPR032531">
    <property type="entry name" value="DUF4956"/>
</dbReference>
<keyword evidence="2" id="KW-0472">Membrane</keyword>
<accession>A0ABX9A287</accession>
<protein>
    <submittedName>
        <fullName evidence="3">DUF4956 domain-containing protein</fullName>
    </submittedName>
</protein>
<dbReference type="Pfam" id="PF16316">
    <property type="entry name" value="DUF4956"/>
    <property type="match status" value="1"/>
</dbReference>
<keyword evidence="4" id="KW-1185">Reference proteome</keyword>
<dbReference type="Proteomes" id="UP000824321">
    <property type="component" value="Chromosome"/>
</dbReference>
<feature type="region of interest" description="Disordered" evidence="1">
    <location>
        <begin position="208"/>
        <end position="230"/>
    </location>
</feature>
<dbReference type="RefSeq" id="WP_221430175.1">
    <property type="nucleotide sequence ID" value="NZ_CP081294.1"/>
</dbReference>
<gene>
    <name evidence="3" type="ORF">K3136_10020</name>
</gene>
<keyword evidence="2" id="KW-0812">Transmembrane</keyword>
<feature type="transmembrane region" description="Helical" evidence="2">
    <location>
        <begin position="70"/>
        <end position="91"/>
    </location>
</feature>
<feature type="transmembrane region" description="Helical" evidence="2">
    <location>
        <begin position="154"/>
        <end position="187"/>
    </location>
</feature>
<organism evidence="3 4">
    <name type="scientific">Qipengyuania gelatinilytica</name>
    <dbReference type="NCBI Taxonomy" id="2867231"/>
    <lineage>
        <taxon>Bacteria</taxon>
        <taxon>Pseudomonadati</taxon>
        <taxon>Pseudomonadota</taxon>
        <taxon>Alphaproteobacteria</taxon>
        <taxon>Sphingomonadales</taxon>
        <taxon>Erythrobacteraceae</taxon>
        <taxon>Qipengyuania</taxon>
    </lineage>
</organism>
<proteinExistence type="predicted"/>
<name>A0ABX9A287_9SPHN</name>
<reference evidence="3 4" key="1">
    <citation type="submission" date="2021-08" db="EMBL/GenBank/DDBJ databases">
        <title>Comparative Genomics Analysis of the Genus Qipengyuania Reveals Extensive Genetic Diversity and Metabolic Versatility, Including the Description of Fifteen Novel Species.</title>
        <authorList>
            <person name="Liu Y."/>
        </authorList>
    </citation>
    <scope>NUCLEOTIDE SEQUENCE [LARGE SCALE GENOMIC DNA]</scope>
    <source>
        <strain evidence="3 4">1NDH1</strain>
    </source>
</reference>
<evidence type="ECO:0000256" key="2">
    <source>
        <dbReference type="SAM" id="Phobius"/>
    </source>
</evidence>
<sequence length="230" mass="24523">MTRVRSLFLRLTLFYLVVTGAVVGFVSLFPSMLHYMPIGGAQTLLSAQSGDPFQGIGIGATQVGNLGQSIAWLFIAVCGAVLTTLPVTWVYMASRSRTEYDQALVETMIVLPIAVTAIVVMVHNSLALAFSLAGIVGGVRFRNTLKSSGDAIYILLATGIGLAAGIGALEIALVMTVLFNFTFAFLWVADYGGLTGTHRYLRPNHVHLEEEAEDDPQGRDQSGEGGAPRS</sequence>
<evidence type="ECO:0000313" key="4">
    <source>
        <dbReference type="Proteomes" id="UP000824321"/>
    </source>
</evidence>
<keyword evidence="2" id="KW-1133">Transmembrane helix</keyword>
<feature type="transmembrane region" description="Helical" evidence="2">
    <location>
        <begin position="7"/>
        <end position="29"/>
    </location>
</feature>